<keyword evidence="2" id="KW-1185">Reference proteome</keyword>
<protein>
    <recommendedName>
        <fullName evidence="3">F-box protein</fullName>
    </recommendedName>
</protein>
<dbReference type="OrthoDB" id="1845982at2759"/>
<dbReference type="EMBL" id="JACXVP010000012">
    <property type="protein sequence ID" value="KAG5570198.1"/>
    <property type="molecule type" value="Genomic_DNA"/>
</dbReference>
<evidence type="ECO:0008006" key="3">
    <source>
        <dbReference type="Google" id="ProtNLM"/>
    </source>
</evidence>
<organism evidence="1 2">
    <name type="scientific">Solanum commersonii</name>
    <name type="common">Commerson's wild potato</name>
    <name type="synonym">Commerson's nightshade</name>
    <dbReference type="NCBI Taxonomy" id="4109"/>
    <lineage>
        <taxon>Eukaryota</taxon>
        <taxon>Viridiplantae</taxon>
        <taxon>Streptophyta</taxon>
        <taxon>Embryophyta</taxon>
        <taxon>Tracheophyta</taxon>
        <taxon>Spermatophyta</taxon>
        <taxon>Magnoliopsida</taxon>
        <taxon>eudicotyledons</taxon>
        <taxon>Gunneridae</taxon>
        <taxon>Pentapetalae</taxon>
        <taxon>asterids</taxon>
        <taxon>lamiids</taxon>
        <taxon>Solanales</taxon>
        <taxon>Solanaceae</taxon>
        <taxon>Solanoideae</taxon>
        <taxon>Solaneae</taxon>
        <taxon>Solanum</taxon>
    </lineage>
</organism>
<name>A0A9J5W534_SOLCO</name>
<gene>
    <name evidence="1" type="ORF">H5410_059964</name>
</gene>
<dbReference type="Proteomes" id="UP000824120">
    <property type="component" value="Chromosome 12"/>
</dbReference>
<evidence type="ECO:0000313" key="1">
    <source>
        <dbReference type="EMBL" id="KAG5570198.1"/>
    </source>
</evidence>
<sequence>MKIDASSREGILCCMRPTRNNNYRYYICKPSAQEWKVLPNPKLRYWTVKVALIVNQIPYVSRFFVCQKTHQRVSVSLPEDVSLKHHHKPINASGLIYLLTTDDQVLVVNYDGEEAYPRFYLPEQVSQNKNYKNKKLISYEGKYLFVCLQDQEVETENIKRVTNYPSPIVMEGSNGSVFYKQQNESLHLVNSHKLYCPIEVFSFCSDVQSIN</sequence>
<reference evidence="1 2" key="1">
    <citation type="submission" date="2020-09" db="EMBL/GenBank/DDBJ databases">
        <title>De no assembly of potato wild relative species, Solanum commersonii.</title>
        <authorList>
            <person name="Cho K."/>
        </authorList>
    </citation>
    <scope>NUCLEOTIDE SEQUENCE [LARGE SCALE GENOMIC DNA]</scope>
    <source>
        <strain evidence="1">LZ3.2</strain>
        <tissue evidence="1">Leaf</tissue>
    </source>
</reference>
<comment type="caution">
    <text evidence="1">The sequence shown here is derived from an EMBL/GenBank/DDBJ whole genome shotgun (WGS) entry which is preliminary data.</text>
</comment>
<proteinExistence type="predicted"/>
<dbReference type="AlphaFoldDB" id="A0A9J5W534"/>
<evidence type="ECO:0000313" key="2">
    <source>
        <dbReference type="Proteomes" id="UP000824120"/>
    </source>
</evidence>
<accession>A0A9J5W534</accession>